<proteinExistence type="predicted"/>
<evidence type="ECO:0008006" key="3">
    <source>
        <dbReference type="Google" id="ProtNLM"/>
    </source>
</evidence>
<protein>
    <recommendedName>
        <fullName evidence="3">GAG-pre-integrase domain-containing protein</fullName>
    </recommendedName>
</protein>
<dbReference type="Proteomes" id="UP000037035">
    <property type="component" value="Unassembled WGS sequence"/>
</dbReference>
<dbReference type="AlphaFoldDB" id="A0A0L6ULE5"/>
<dbReference type="EMBL" id="LAVV01010252">
    <property type="protein sequence ID" value="KNZ49341.1"/>
    <property type="molecule type" value="Genomic_DNA"/>
</dbReference>
<evidence type="ECO:0000313" key="2">
    <source>
        <dbReference type="Proteomes" id="UP000037035"/>
    </source>
</evidence>
<evidence type="ECO:0000313" key="1">
    <source>
        <dbReference type="EMBL" id="KNZ49341.1"/>
    </source>
</evidence>
<reference evidence="1 2" key="1">
    <citation type="submission" date="2015-08" db="EMBL/GenBank/DDBJ databases">
        <title>Next Generation Sequencing and Analysis of the Genome of Puccinia sorghi L Schw, the Causal Agent of Maize Common Rust.</title>
        <authorList>
            <person name="Rochi L."/>
            <person name="Burguener G."/>
            <person name="Darino M."/>
            <person name="Turjanski A."/>
            <person name="Kreff E."/>
            <person name="Dieguez M.J."/>
            <person name="Sacco F."/>
        </authorList>
    </citation>
    <scope>NUCLEOTIDE SEQUENCE [LARGE SCALE GENOMIC DNA]</scope>
    <source>
        <strain evidence="1 2">RO10H11247</strain>
    </source>
</reference>
<name>A0A0L6ULE5_9BASI</name>
<sequence length="136" mass="15495">MLHRLCNPKPVTEFPNNFWKQGTFLKDEQKLLHLHQLFGHASLRHIFQLVPNNLGHGLPSVIPSGDIHCPVCAISKRTKFNNLSSTCRPAHQLDIIAVELIGPFRVNLVDGRQYLLTMRDIGFCFAKTLKRKDEAN</sequence>
<gene>
    <name evidence="1" type="ORF">VP01_5079g2</name>
</gene>
<accession>A0A0L6ULE5</accession>
<organism evidence="1 2">
    <name type="scientific">Puccinia sorghi</name>
    <dbReference type="NCBI Taxonomy" id="27349"/>
    <lineage>
        <taxon>Eukaryota</taxon>
        <taxon>Fungi</taxon>
        <taxon>Dikarya</taxon>
        <taxon>Basidiomycota</taxon>
        <taxon>Pucciniomycotina</taxon>
        <taxon>Pucciniomycetes</taxon>
        <taxon>Pucciniales</taxon>
        <taxon>Pucciniaceae</taxon>
        <taxon>Puccinia</taxon>
    </lineage>
</organism>
<comment type="caution">
    <text evidence="1">The sequence shown here is derived from an EMBL/GenBank/DDBJ whole genome shotgun (WGS) entry which is preliminary data.</text>
</comment>
<dbReference type="VEuPathDB" id="FungiDB:VP01_5079g2"/>
<keyword evidence="2" id="KW-1185">Reference proteome</keyword>